<name>A0ABY7B1M4_9PSEU</name>
<dbReference type="RefSeq" id="WP_268755747.1">
    <property type="nucleotide sequence ID" value="NZ_CP113836.1"/>
</dbReference>
<dbReference type="Proteomes" id="UP001163203">
    <property type="component" value="Chromosome"/>
</dbReference>
<keyword evidence="3" id="KW-1185">Reference proteome</keyword>
<dbReference type="EMBL" id="CP113836">
    <property type="protein sequence ID" value="WAL65598.1"/>
    <property type="molecule type" value="Genomic_DNA"/>
</dbReference>
<sequence length="104" mass="11285">MTRFLITDDPSPAARPAKNLTAGPGLPNQTAEDSKGRNPMVDAPRKVVLSEQMRKCLRDPGARYPVAYGFLLDAMDSVLAGTSDLDRLRAVSESLEAELRGEAR</sequence>
<evidence type="ECO:0000313" key="2">
    <source>
        <dbReference type="EMBL" id="WAL65598.1"/>
    </source>
</evidence>
<feature type="region of interest" description="Disordered" evidence="1">
    <location>
        <begin position="1"/>
        <end position="41"/>
    </location>
</feature>
<evidence type="ECO:0000313" key="3">
    <source>
        <dbReference type="Proteomes" id="UP001163203"/>
    </source>
</evidence>
<proteinExistence type="predicted"/>
<protein>
    <submittedName>
        <fullName evidence="2">Uncharacterized protein</fullName>
    </submittedName>
</protein>
<organism evidence="2 3">
    <name type="scientific">Amycolatopsis cynarae</name>
    <dbReference type="NCBI Taxonomy" id="2995223"/>
    <lineage>
        <taxon>Bacteria</taxon>
        <taxon>Bacillati</taxon>
        <taxon>Actinomycetota</taxon>
        <taxon>Actinomycetes</taxon>
        <taxon>Pseudonocardiales</taxon>
        <taxon>Pseudonocardiaceae</taxon>
        <taxon>Amycolatopsis</taxon>
    </lineage>
</organism>
<evidence type="ECO:0000256" key="1">
    <source>
        <dbReference type="SAM" id="MobiDB-lite"/>
    </source>
</evidence>
<accession>A0ABY7B1M4</accession>
<gene>
    <name evidence="2" type="ORF">ORV05_32745</name>
</gene>
<reference evidence="2" key="1">
    <citation type="submission" date="2022-11" db="EMBL/GenBank/DDBJ databases">
        <authorList>
            <person name="Mo P."/>
        </authorList>
    </citation>
    <scope>NUCLEOTIDE SEQUENCE</scope>
    <source>
        <strain evidence="2">HUAS 11-8</strain>
    </source>
</reference>